<feature type="region of interest" description="Disordered" evidence="6">
    <location>
        <begin position="205"/>
        <end position="269"/>
    </location>
</feature>
<dbReference type="AlphaFoldDB" id="A0A1X2HA85"/>
<comment type="caution">
    <text evidence="8">The sequence shown here is derived from an EMBL/GenBank/DDBJ whole genome shotgun (WGS) entry which is preliminary data.</text>
</comment>
<dbReference type="STRING" id="13706.A0A1X2HA85"/>
<proteinExistence type="predicted"/>
<dbReference type="EMBL" id="MCGN01000006">
    <property type="protein sequence ID" value="ORY95550.1"/>
    <property type="molecule type" value="Genomic_DNA"/>
</dbReference>
<dbReference type="PANTHER" id="PTHR24205:SF16">
    <property type="entry name" value="GH01042P-RELATED"/>
    <property type="match status" value="1"/>
</dbReference>
<keyword evidence="1 5" id="KW-0479">Metal-binding</keyword>
<feature type="domain" description="LIM zinc-binding" evidence="7">
    <location>
        <begin position="144"/>
        <end position="204"/>
    </location>
</feature>
<accession>A0A1X2HA85</accession>
<evidence type="ECO:0000313" key="8">
    <source>
        <dbReference type="EMBL" id="ORY95550.1"/>
    </source>
</evidence>
<dbReference type="SUPFAM" id="SSF57716">
    <property type="entry name" value="Glucocorticoid receptor-like (DNA-binding domain)"/>
    <property type="match status" value="1"/>
</dbReference>
<evidence type="ECO:0000256" key="3">
    <source>
        <dbReference type="ARBA" id="ARBA00022833"/>
    </source>
</evidence>
<keyword evidence="3 5" id="KW-0862">Zinc</keyword>
<dbReference type="GO" id="GO:0005634">
    <property type="term" value="C:nucleus"/>
    <property type="evidence" value="ECO:0007669"/>
    <property type="project" value="TreeGrafter"/>
</dbReference>
<evidence type="ECO:0000256" key="6">
    <source>
        <dbReference type="SAM" id="MobiDB-lite"/>
    </source>
</evidence>
<feature type="compositionally biased region" description="Low complexity" evidence="6">
    <location>
        <begin position="240"/>
        <end position="251"/>
    </location>
</feature>
<evidence type="ECO:0000256" key="5">
    <source>
        <dbReference type="PROSITE-ProRule" id="PRU00125"/>
    </source>
</evidence>
<dbReference type="InterPro" id="IPR001781">
    <property type="entry name" value="Znf_LIM"/>
</dbReference>
<keyword evidence="9" id="KW-1185">Reference proteome</keyword>
<dbReference type="PROSITE" id="PS00478">
    <property type="entry name" value="LIM_DOMAIN_1"/>
    <property type="match status" value="1"/>
</dbReference>
<protein>
    <recommendedName>
        <fullName evidence="7">LIM zinc-binding domain-containing protein</fullName>
    </recommendedName>
</protein>
<evidence type="ECO:0000313" key="9">
    <source>
        <dbReference type="Proteomes" id="UP000242180"/>
    </source>
</evidence>
<organism evidence="8 9">
    <name type="scientific">Syncephalastrum racemosum</name>
    <name type="common">Filamentous fungus</name>
    <dbReference type="NCBI Taxonomy" id="13706"/>
    <lineage>
        <taxon>Eukaryota</taxon>
        <taxon>Fungi</taxon>
        <taxon>Fungi incertae sedis</taxon>
        <taxon>Mucoromycota</taxon>
        <taxon>Mucoromycotina</taxon>
        <taxon>Mucoromycetes</taxon>
        <taxon>Mucorales</taxon>
        <taxon>Syncephalastraceae</taxon>
        <taxon>Syncephalastrum</taxon>
    </lineage>
</organism>
<reference evidence="8 9" key="1">
    <citation type="submission" date="2016-07" db="EMBL/GenBank/DDBJ databases">
        <title>Pervasive Adenine N6-methylation of Active Genes in Fungi.</title>
        <authorList>
            <consortium name="DOE Joint Genome Institute"/>
            <person name="Mondo S.J."/>
            <person name="Dannebaum R.O."/>
            <person name="Kuo R.C."/>
            <person name="Labutti K."/>
            <person name="Haridas S."/>
            <person name="Kuo A."/>
            <person name="Salamov A."/>
            <person name="Ahrendt S.R."/>
            <person name="Lipzen A."/>
            <person name="Sullivan W."/>
            <person name="Andreopoulos W.B."/>
            <person name="Clum A."/>
            <person name="Lindquist E."/>
            <person name="Daum C."/>
            <person name="Ramamoorthy G.K."/>
            <person name="Gryganskyi A."/>
            <person name="Culley D."/>
            <person name="Magnuson J.K."/>
            <person name="James T.Y."/>
            <person name="O'Malley M.A."/>
            <person name="Stajich J.E."/>
            <person name="Spatafora J.W."/>
            <person name="Visel A."/>
            <person name="Grigoriev I.V."/>
        </authorList>
    </citation>
    <scope>NUCLEOTIDE SEQUENCE [LARGE SCALE GENOMIC DNA]</scope>
    <source>
        <strain evidence="8 9">NRRL 2496</strain>
    </source>
</reference>
<evidence type="ECO:0000256" key="2">
    <source>
        <dbReference type="ARBA" id="ARBA00022737"/>
    </source>
</evidence>
<evidence type="ECO:0000256" key="4">
    <source>
        <dbReference type="ARBA" id="ARBA00023038"/>
    </source>
</evidence>
<feature type="domain" description="LIM zinc-binding" evidence="7">
    <location>
        <begin position="82"/>
        <end position="143"/>
    </location>
</feature>
<keyword evidence="2" id="KW-0677">Repeat</keyword>
<dbReference type="PANTHER" id="PTHR24205">
    <property type="entry name" value="FOUR AND A HALF LIM DOMAINS PROTEIN"/>
    <property type="match status" value="1"/>
</dbReference>
<feature type="compositionally biased region" description="Basic and acidic residues" evidence="6">
    <location>
        <begin position="226"/>
        <end position="239"/>
    </location>
</feature>
<gene>
    <name evidence="8" type="ORF">BCR43DRAFT_515671</name>
</gene>
<name>A0A1X2HA85_SYNRA</name>
<dbReference type="CDD" id="cd08368">
    <property type="entry name" value="LIM"/>
    <property type="match status" value="2"/>
</dbReference>
<dbReference type="Pfam" id="PF00412">
    <property type="entry name" value="LIM"/>
    <property type="match status" value="2"/>
</dbReference>
<dbReference type="GO" id="GO:0003712">
    <property type="term" value="F:transcription coregulator activity"/>
    <property type="evidence" value="ECO:0007669"/>
    <property type="project" value="TreeGrafter"/>
</dbReference>
<keyword evidence="4 5" id="KW-0440">LIM domain</keyword>
<dbReference type="PROSITE" id="PS50023">
    <property type="entry name" value="LIM_DOMAIN_2"/>
    <property type="match status" value="3"/>
</dbReference>
<dbReference type="InParanoid" id="A0A1X2HA85"/>
<dbReference type="SMART" id="SM00132">
    <property type="entry name" value="LIM"/>
    <property type="match status" value="3"/>
</dbReference>
<dbReference type="OrthoDB" id="1112565at2759"/>
<dbReference type="GO" id="GO:0046872">
    <property type="term" value="F:metal ion binding"/>
    <property type="evidence" value="ECO:0007669"/>
    <property type="project" value="UniProtKB-KW"/>
</dbReference>
<evidence type="ECO:0000256" key="1">
    <source>
        <dbReference type="ARBA" id="ARBA00022723"/>
    </source>
</evidence>
<sequence length="354" mass="39812">MPYCKRCGELCRTEKCHKCGSVIAATSSSTPLVDRWQSRYMGDVLDKKPALSSPLLTPQRRRPTVSGLWESTAKKVAPSPQPSCPGCQKELNGKTVRLPQSQQAYHWACLKCEKCKEPFEETSFHTDDERRIYHPKCAPELRRIQCGRCSQTIRDAYLIIRQRPLHSRCFRCTECQKVLQPSSMYAEHTTLPYCQPCSRQQAQKNSSEPEENFKIVPQFHPPPPHYAKEHEPKSLHKEPALPQQLPQAQPQSVHASSLMSRRGRPLPSFGQSKTCPGCCQRIASVHEERPGPRATRWHLKCLKCTGCSKALDSAATVHDGTGGALDPWCANCLLRNRKKGGDTTINKRVGTFAV</sequence>
<dbReference type="Proteomes" id="UP000242180">
    <property type="component" value="Unassembled WGS sequence"/>
</dbReference>
<evidence type="ECO:0000259" key="7">
    <source>
        <dbReference type="PROSITE" id="PS50023"/>
    </source>
</evidence>
<dbReference type="OMA" id="KASKWHK"/>
<dbReference type="Gene3D" id="2.10.110.10">
    <property type="entry name" value="Cysteine Rich Protein"/>
    <property type="match status" value="3"/>
</dbReference>
<feature type="domain" description="LIM zinc-binding" evidence="7">
    <location>
        <begin position="273"/>
        <end position="339"/>
    </location>
</feature>